<protein>
    <submittedName>
        <fullName evidence="10">Zinc finger protein 17</fullName>
    </submittedName>
</protein>
<evidence type="ECO:0000313" key="11">
    <source>
        <dbReference type="Proteomes" id="UP001174136"/>
    </source>
</evidence>
<keyword evidence="4 7" id="KW-0863">Zinc-finger</keyword>
<dbReference type="SMART" id="SM00355">
    <property type="entry name" value="ZnF_C2H2"/>
    <property type="match status" value="5"/>
</dbReference>
<name>A0AA47M522_MERPO</name>
<feature type="compositionally biased region" description="Low complexity" evidence="8">
    <location>
        <begin position="226"/>
        <end position="241"/>
    </location>
</feature>
<dbReference type="PROSITE" id="PS00028">
    <property type="entry name" value="ZINC_FINGER_C2H2_1"/>
    <property type="match status" value="2"/>
</dbReference>
<accession>A0AA47M522</accession>
<evidence type="ECO:0000256" key="8">
    <source>
        <dbReference type="SAM" id="MobiDB-lite"/>
    </source>
</evidence>
<comment type="caution">
    <text evidence="10">The sequence shown here is derived from an EMBL/GenBank/DDBJ whole genome shotgun (WGS) entry which is preliminary data.</text>
</comment>
<dbReference type="PANTHER" id="PTHR24406">
    <property type="entry name" value="TRANSCRIPTIONAL REPRESSOR CTCFL-RELATED"/>
    <property type="match status" value="1"/>
</dbReference>
<evidence type="ECO:0000256" key="7">
    <source>
        <dbReference type="PROSITE-ProRule" id="PRU00042"/>
    </source>
</evidence>
<dbReference type="Gene3D" id="3.30.160.60">
    <property type="entry name" value="Classic Zinc Finger"/>
    <property type="match status" value="2"/>
</dbReference>
<dbReference type="Proteomes" id="UP001174136">
    <property type="component" value="Unassembled WGS sequence"/>
</dbReference>
<evidence type="ECO:0000256" key="6">
    <source>
        <dbReference type="ARBA" id="ARBA00023242"/>
    </source>
</evidence>
<keyword evidence="5" id="KW-0862">Zinc</keyword>
<evidence type="ECO:0000259" key="9">
    <source>
        <dbReference type="PROSITE" id="PS50157"/>
    </source>
</evidence>
<feature type="domain" description="C2H2-type" evidence="9">
    <location>
        <begin position="103"/>
        <end position="131"/>
    </location>
</feature>
<keyword evidence="11" id="KW-1185">Reference proteome</keyword>
<dbReference type="AlphaFoldDB" id="A0AA47M522"/>
<dbReference type="InterPro" id="IPR036236">
    <property type="entry name" value="Znf_C2H2_sf"/>
</dbReference>
<evidence type="ECO:0000256" key="5">
    <source>
        <dbReference type="ARBA" id="ARBA00022833"/>
    </source>
</evidence>
<feature type="domain" description="C2H2-type" evidence="9">
    <location>
        <begin position="345"/>
        <end position="372"/>
    </location>
</feature>
<gene>
    <name evidence="10" type="primary">ZNF17</name>
    <name evidence="10" type="ORF">N1851_030686</name>
</gene>
<dbReference type="GO" id="GO:0005634">
    <property type="term" value="C:nucleus"/>
    <property type="evidence" value="ECO:0007669"/>
    <property type="project" value="UniProtKB-SubCell"/>
</dbReference>
<organism evidence="10 11">
    <name type="scientific">Merluccius polli</name>
    <name type="common">Benguela hake</name>
    <name type="synonym">Merluccius cadenati</name>
    <dbReference type="NCBI Taxonomy" id="89951"/>
    <lineage>
        <taxon>Eukaryota</taxon>
        <taxon>Metazoa</taxon>
        <taxon>Chordata</taxon>
        <taxon>Craniata</taxon>
        <taxon>Vertebrata</taxon>
        <taxon>Euteleostomi</taxon>
        <taxon>Actinopterygii</taxon>
        <taxon>Neopterygii</taxon>
        <taxon>Teleostei</taxon>
        <taxon>Neoteleostei</taxon>
        <taxon>Acanthomorphata</taxon>
        <taxon>Zeiogadaria</taxon>
        <taxon>Gadariae</taxon>
        <taxon>Gadiformes</taxon>
        <taxon>Gadoidei</taxon>
        <taxon>Merlucciidae</taxon>
        <taxon>Merluccius</taxon>
    </lineage>
</organism>
<dbReference type="SUPFAM" id="SSF57667">
    <property type="entry name" value="beta-beta-alpha zinc fingers"/>
    <property type="match status" value="1"/>
</dbReference>
<dbReference type="PROSITE" id="PS50157">
    <property type="entry name" value="ZINC_FINGER_C2H2_2"/>
    <property type="match status" value="4"/>
</dbReference>
<evidence type="ECO:0000313" key="10">
    <source>
        <dbReference type="EMBL" id="KAK0133785.1"/>
    </source>
</evidence>
<sequence>MDEEDAPAVPQFTCDNCGKGPFKNIKVHLHHCSGMASPFQCSVCKKSFRNEKAQLKHRARYHVCFLCSEVFVHWSLYRSHVCPKGPKPLSPTIFWSCSTSPPNKCNICKAFFATKNSLLSHMVLVHSTKVTSKVCIITNPALVTPVSTASSASGSGLVLISSGVPSSRVIRGLAPTMNGHRSKSQEELKNGDVAKIVTGIQTQPHKGKTKRQTPVHSEVKHRVATRSRTAAAAAHAETTGASTPSWTAATVVCKSKPMAEHPPIVLRISKTKSQEPKKSLSTSWRSKASYPCRQCGAVSRHPSLAVSHRYRHRGRRLHRCQCGRTFLRRMHLLRHCVQHAEATTYICAKCGETFRGAKLLVEHLTGQSGKPQGVSWTLKSRKNCIKKVPLCCECGLCFDRPSAYIWHQLQNMQKPKVHRKRLK</sequence>
<dbReference type="EMBL" id="JAOPHQ010005841">
    <property type="protein sequence ID" value="KAK0133785.1"/>
    <property type="molecule type" value="Genomic_DNA"/>
</dbReference>
<evidence type="ECO:0000256" key="1">
    <source>
        <dbReference type="ARBA" id="ARBA00004123"/>
    </source>
</evidence>
<feature type="domain" description="C2H2-type" evidence="9">
    <location>
        <begin position="39"/>
        <end position="62"/>
    </location>
</feature>
<evidence type="ECO:0000256" key="4">
    <source>
        <dbReference type="ARBA" id="ARBA00022771"/>
    </source>
</evidence>
<keyword evidence="2" id="KW-0479">Metal-binding</keyword>
<proteinExistence type="predicted"/>
<comment type="subcellular location">
    <subcellularLocation>
        <location evidence="1">Nucleus</location>
    </subcellularLocation>
</comment>
<dbReference type="InterPro" id="IPR013087">
    <property type="entry name" value="Znf_C2H2_type"/>
</dbReference>
<reference evidence="10" key="1">
    <citation type="journal article" date="2023" name="Front. Mar. Sci.">
        <title>A new Merluccius polli reference genome to investigate the effects of global change in West African waters.</title>
        <authorList>
            <person name="Mateo J.L."/>
            <person name="Blanco-Fernandez C."/>
            <person name="Garcia-Vazquez E."/>
            <person name="Machado-Schiaffino G."/>
        </authorList>
    </citation>
    <scope>NUCLEOTIDE SEQUENCE</scope>
    <source>
        <strain evidence="10">C29</strain>
        <tissue evidence="10">Fin</tissue>
    </source>
</reference>
<evidence type="ECO:0000256" key="3">
    <source>
        <dbReference type="ARBA" id="ARBA00022737"/>
    </source>
</evidence>
<feature type="domain" description="C2H2-type" evidence="9">
    <location>
        <begin position="290"/>
        <end position="317"/>
    </location>
</feature>
<dbReference type="InterPro" id="IPR050888">
    <property type="entry name" value="ZnF_C2H2-type_TF"/>
</dbReference>
<keyword evidence="3" id="KW-0677">Repeat</keyword>
<keyword evidence="6" id="KW-0539">Nucleus</keyword>
<dbReference type="Pfam" id="PF00096">
    <property type="entry name" value="zf-C2H2"/>
    <property type="match status" value="1"/>
</dbReference>
<feature type="region of interest" description="Disordered" evidence="8">
    <location>
        <begin position="200"/>
        <end position="241"/>
    </location>
</feature>
<evidence type="ECO:0000256" key="2">
    <source>
        <dbReference type="ARBA" id="ARBA00022723"/>
    </source>
</evidence>
<dbReference type="GO" id="GO:0008270">
    <property type="term" value="F:zinc ion binding"/>
    <property type="evidence" value="ECO:0007669"/>
    <property type="project" value="UniProtKB-KW"/>
</dbReference>